<dbReference type="Gene3D" id="3.30.420.10">
    <property type="entry name" value="Ribonuclease H-like superfamily/Ribonuclease H"/>
    <property type="match status" value="1"/>
</dbReference>
<protein>
    <recommendedName>
        <fullName evidence="1">Integrase catalytic domain-containing protein</fullName>
    </recommendedName>
</protein>
<dbReference type="InterPro" id="IPR050951">
    <property type="entry name" value="Retrovirus_Pol_polyprotein"/>
</dbReference>
<evidence type="ECO:0000313" key="2">
    <source>
        <dbReference type="EMBL" id="CAK1594960.1"/>
    </source>
</evidence>
<name>A0AAV1LJ42_9NEOP</name>
<reference evidence="2 3" key="1">
    <citation type="submission" date="2023-11" db="EMBL/GenBank/DDBJ databases">
        <authorList>
            <person name="Hedman E."/>
            <person name="Englund M."/>
            <person name="Stromberg M."/>
            <person name="Nyberg Akerstrom W."/>
            <person name="Nylinder S."/>
            <person name="Jareborg N."/>
            <person name="Kallberg Y."/>
            <person name="Kronander E."/>
        </authorList>
    </citation>
    <scope>NUCLEOTIDE SEQUENCE [LARGE SCALE GENOMIC DNA]</scope>
</reference>
<sequence length="149" mass="17438">MTSTHKSSKYILNVVDAYTKFTWIYPVKTSTMEKTLEKLRLQQQTLGAHERIITDRKAAFTSRDFQEYCNSENITHYTITPGQPRGNGQVEYIHQIIIAVLTKLSADDPTKWYRRVSKVQRCLNGTYRRSIRMTPFELPFGTKIRDKDD</sequence>
<dbReference type="PROSITE" id="PS50994">
    <property type="entry name" value="INTEGRASE"/>
    <property type="match status" value="1"/>
</dbReference>
<feature type="domain" description="Integrase catalytic" evidence="1">
    <location>
        <begin position="1"/>
        <end position="143"/>
    </location>
</feature>
<comment type="caution">
    <text evidence="2">The sequence shown here is derived from an EMBL/GenBank/DDBJ whole genome shotgun (WGS) entry which is preliminary data.</text>
</comment>
<evidence type="ECO:0000259" key="1">
    <source>
        <dbReference type="PROSITE" id="PS50994"/>
    </source>
</evidence>
<dbReference type="InterPro" id="IPR001584">
    <property type="entry name" value="Integrase_cat-core"/>
</dbReference>
<dbReference type="InterPro" id="IPR036397">
    <property type="entry name" value="RNaseH_sf"/>
</dbReference>
<dbReference type="EMBL" id="CAVLGL010000091">
    <property type="protein sequence ID" value="CAK1594960.1"/>
    <property type="molecule type" value="Genomic_DNA"/>
</dbReference>
<organism evidence="2 3">
    <name type="scientific">Parnassius mnemosyne</name>
    <name type="common">clouded apollo</name>
    <dbReference type="NCBI Taxonomy" id="213953"/>
    <lineage>
        <taxon>Eukaryota</taxon>
        <taxon>Metazoa</taxon>
        <taxon>Ecdysozoa</taxon>
        <taxon>Arthropoda</taxon>
        <taxon>Hexapoda</taxon>
        <taxon>Insecta</taxon>
        <taxon>Pterygota</taxon>
        <taxon>Neoptera</taxon>
        <taxon>Endopterygota</taxon>
        <taxon>Lepidoptera</taxon>
        <taxon>Glossata</taxon>
        <taxon>Ditrysia</taxon>
        <taxon>Papilionoidea</taxon>
        <taxon>Papilionidae</taxon>
        <taxon>Parnassiinae</taxon>
        <taxon>Parnassini</taxon>
        <taxon>Parnassius</taxon>
        <taxon>Driopa</taxon>
    </lineage>
</organism>
<accession>A0AAV1LJ42</accession>
<dbReference type="SUPFAM" id="SSF53098">
    <property type="entry name" value="Ribonuclease H-like"/>
    <property type="match status" value="1"/>
</dbReference>
<keyword evidence="3" id="KW-1185">Reference proteome</keyword>
<dbReference type="Pfam" id="PF00665">
    <property type="entry name" value="rve"/>
    <property type="match status" value="1"/>
</dbReference>
<proteinExistence type="predicted"/>
<gene>
    <name evidence="2" type="ORF">PARMNEM_LOCUS14518</name>
</gene>
<dbReference type="GO" id="GO:0003676">
    <property type="term" value="F:nucleic acid binding"/>
    <property type="evidence" value="ECO:0007669"/>
    <property type="project" value="InterPro"/>
</dbReference>
<dbReference type="PANTHER" id="PTHR37984:SF5">
    <property type="entry name" value="PROTEIN NYNRIN-LIKE"/>
    <property type="match status" value="1"/>
</dbReference>
<dbReference type="AlphaFoldDB" id="A0AAV1LJ42"/>
<dbReference type="PANTHER" id="PTHR37984">
    <property type="entry name" value="PROTEIN CBG26694"/>
    <property type="match status" value="1"/>
</dbReference>
<dbReference type="Proteomes" id="UP001314205">
    <property type="component" value="Unassembled WGS sequence"/>
</dbReference>
<evidence type="ECO:0000313" key="3">
    <source>
        <dbReference type="Proteomes" id="UP001314205"/>
    </source>
</evidence>
<dbReference type="GO" id="GO:0015074">
    <property type="term" value="P:DNA integration"/>
    <property type="evidence" value="ECO:0007669"/>
    <property type="project" value="InterPro"/>
</dbReference>
<dbReference type="InterPro" id="IPR012337">
    <property type="entry name" value="RNaseH-like_sf"/>
</dbReference>